<feature type="domain" description="MEDS" evidence="1">
    <location>
        <begin position="11"/>
        <end position="171"/>
    </location>
</feature>
<dbReference type="RefSeq" id="WP_169413986.1">
    <property type="nucleotide sequence ID" value="NZ_JAAXKZ010000063.1"/>
</dbReference>
<keyword evidence="3" id="KW-1185">Reference proteome</keyword>
<gene>
    <name evidence="2" type="ORF">HF519_17240</name>
</gene>
<evidence type="ECO:0000259" key="1">
    <source>
        <dbReference type="Pfam" id="PF14417"/>
    </source>
</evidence>
<comment type="caution">
    <text evidence="2">The sequence shown here is derived from an EMBL/GenBank/DDBJ whole genome shotgun (WGS) entry which is preliminary data.</text>
</comment>
<dbReference type="AlphaFoldDB" id="A0A848DLM8"/>
<evidence type="ECO:0000313" key="2">
    <source>
        <dbReference type="EMBL" id="NMH93284.1"/>
    </source>
</evidence>
<dbReference type="Pfam" id="PF14417">
    <property type="entry name" value="MEDS"/>
    <property type="match status" value="1"/>
</dbReference>
<proteinExistence type="predicted"/>
<organism evidence="2 3">
    <name type="scientific">Pseudonocardia bannensis</name>
    <dbReference type="NCBI Taxonomy" id="630973"/>
    <lineage>
        <taxon>Bacteria</taxon>
        <taxon>Bacillati</taxon>
        <taxon>Actinomycetota</taxon>
        <taxon>Actinomycetes</taxon>
        <taxon>Pseudonocardiales</taxon>
        <taxon>Pseudonocardiaceae</taxon>
        <taxon>Pseudonocardia</taxon>
    </lineage>
</organism>
<name>A0A848DLM8_9PSEU</name>
<accession>A0A848DLM8</accession>
<sequence length="199" mass="21382">MGWTGAVEAGDHACALTDSVHERDAVLLPFLDEGLSRGDKCVVALTDPDPVVVIGRLGNATTLGGWLAAQQLEVHGSADMLISSQAFSVENVLGLWERVVSSALAVGGFPFVRLAIEVGGWMPRLPDVAELIRYEAALNAFSARQPVSILCLYEIGTDDGSLIIDLIRTHPRLLLPGTSMENPYYLGPEHFRARSPFGT</sequence>
<dbReference type="EMBL" id="JAAXKZ010000063">
    <property type="protein sequence ID" value="NMH93284.1"/>
    <property type="molecule type" value="Genomic_DNA"/>
</dbReference>
<dbReference type="InterPro" id="IPR025847">
    <property type="entry name" value="MEDS_domain"/>
</dbReference>
<evidence type="ECO:0000313" key="3">
    <source>
        <dbReference type="Proteomes" id="UP000586918"/>
    </source>
</evidence>
<dbReference type="Proteomes" id="UP000586918">
    <property type="component" value="Unassembled WGS sequence"/>
</dbReference>
<protein>
    <recommendedName>
        <fullName evidence="1">MEDS domain-containing protein</fullName>
    </recommendedName>
</protein>
<reference evidence="2 3" key="1">
    <citation type="submission" date="2020-04" db="EMBL/GenBank/DDBJ databases">
        <authorList>
            <person name="Klaysubun C."/>
            <person name="Duangmal K."/>
            <person name="Lipun K."/>
        </authorList>
    </citation>
    <scope>NUCLEOTIDE SEQUENCE [LARGE SCALE GENOMIC DNA]</scope>
    <source>
        <strain evidence="2 3">DSM 45300</strain>
    </source>
</reference>